<evidence type="ECO:0000313" key="1">
    <source>
        <dbReference type="EMBL" id="GFN85301.1"/>
    </source>
</evidence>
<dbReference type="EMBL" id="BLXT01001405">
    <property type="protein sequence ID" value="GFN85301.1"/>
    <property type="molecule type" value="Genomic_DNA"/>
</dbReference>
<dbReference type="AlphaFoldDB" id="A0AAV3YS41"/>
<dbReference type="Proteomes" id="UP000735302">
    <property type="component" value="Unassembled WGS sequence"/>
</dbReference>
<proteinExistence type="predicted"/>
<reference evidence="1 2" key="1">
    <citation type="journal article" date="2021" name="Elife">
        <title>Chloroplast acquisition without the gene transfer in kleptoplastic sea slugs, Plakobranchus ocellatus.</title>
        <authorList>
            <person name="Maeda T."/>
            <person name="Takahashi S."/>
            <person name="Yoshida T."/>
            <person name="Shimamura S."/>
            <person name="Takaki Y."/>
            <person name="Nagai Y."/>
            <person name="Toyoda A."/>
            <person name="Suzuki Y."/>
            <person name="Arimoto A."/>
            <person name="Ishii H."/>
            <person name="Satoh N."/>
            <person name="Nishiyama T."/>
            <person name="Hasebe M."/>
            <person name="Maruyama T."/>
            <person name="Minagawa J."/>
            <person name="Obokata J."/>
            <person name="Shigenobu S."/>
        </authorList>
    </citation>
    <scope>NUCLEOTIDE SEQUENCE [LARGE SCALE GENOMIC DNA]</scope>
</reference>
<protein>
    <submittedName>
        <fullName evidence="1">Uncharacterized protein</fullName>
    </submittedName>
</protein>
<keyword evidence="2" id="KW-1185">Reference proteome</keyword>
<sequence>MLNKRARGVFYVYSQSTTRCNPGFQTLRETRTPVVALEPAIEGSLQISGRIRYPLATNSLKHIQTQCQLKEYNPVIRHTIV</sequence>
<evidence type="ECO:0000313" key="2">
    <source>
        <dbReference type="Proteomes" id="UP000735302"/>
    </source>
</evidence>
<gene>
    <name evidence="1" type="ORF">PoB_001180700</name>
</gene>
<name>A0AAV3YS41_9GAST</name>
<comment type="caution">
    <text evidence="1">The sequence shown here is derived from an EMBL/GenBank/DDBJ whole genome shotgun (WGS) entry which is preliminary data.</text>
</comment>
<accession>A0AAV3YS41</accession>
<organism evidence="1 2">
    <name type="scientific">Plakobranchus ocellatus</name>
    <dbReference type="NCBI Taxonomy" id="259542"/>
    <lineage>
        <taxon>Eukaryota</taxon>
        <taxon>Metazoa</taxon>
        <taxon>Spiralia</taxon>
        <taxon>Lophotrochozoa</taxon>
        <taxon>Mollusca</taxon>
        <taxon>Gastropoda</taxon>
        <taxon>Heterobranchia</taxon>
        <taxon>Euthyneura</taxon>
        <taxon>Panpulmonata</taxon>
        <taxon>Sacoglossa</taxon>
        <taxon>Placobranchoidea</taxon>
        <taxon>Plakobranchidae</taxon>
        <taxon>Plakobranchus</taxon>
    </lineage>
</organism>